<dbReference type="Proteomes" id="UP000440004">
    <property type="component" value="Unassembled WGS sequence"/>
</dbReference>
<feature type="compositionally biased region" description="Basic and acidic residues" evidence="12">
    <location>
        <begin position="280"/>
        <end position="292"/>
    </location>
</feature>
<dbReference type="SMART" id="SM00260">
    <property type="entry name" value="CheW"/>
    <property type="match status" value="1"/>
</dbReference>
<dbReference type="SUPFAM" id="SSF50341">
    <property type="entry name" value="CheW-like"/>
    <property type="match status" value="1"/>
</dbReference>
<dbReference type="Gene3D" id="3.30.70.1110">
    <property type="entry name" value="Histidine kinase CheA-like, P2 response regulator-binding domain"/>
    <property type="match status" value="1"/>
</dbReference>
<dbReference type="FunFam" id="3.30.565.10:FF:000016">
    <property type="entry name" value="Chemotaxis protein CheA, putative"/>
    <property type="match status" value="1"/>
</dbReference>
<dbReference type="Gene3D" id="3.30.565.10">
    <property type="entry name" value="Histidine kinase-like ATPase, C-terminal domain"/>
    <property type="match status" value="1"/>
</dbReference>
<evidence type="ECO:0000256" key="12">
    <source>
        <dbReference type="SAM" id="MobiDB-lite"/>
    </source>
</evidence>
<keyword evidence="17" id="KW-1185">Reference proteome</keyword>
<comment type="catalytic activity">
    <reaction evidence="1">
        <text>ATP + protein L-histidine = ADP + protein N-phospho-L-histidine.</text>
        <dbReference type="EC" id="2.7.13.3"/>
    </reaction>
</comment>
<dbReference type="InterPro" id="IPR036061">
    <property type="entry name" value="CheW-like_dom_sf"/>
</dbReference>
<dbReference type="Pfam" id="PF02518">
    <property type="entry name" value="HATPase_c"/>
    <property type="match status" value="1"/>
</dbReference>
<keyword evidence="7" id="KW-0547">Nucleotide-binding</keyword>
<dbReference type="EMBL" id="WHNX01000004">
    <property type="protein sequence ID" value="MPW24759.1"/>
    <property type="molecule type" value="Genomic_DNA"/>
</dbReference>
<name>A0A6A7K5K4_9FIRM</name>
<evidence type="ECO:0000256" key="3">
    <source>
        <dbReference type="ARBA" id="ARBA00021495"/>
    </source>
</evidence>
<keyword evidence="10" id="KW-0902">Two-component regulatory system</keyword>
<evidence type="ECO:0000313" key="17">
    <source>
        <dbReference type="Proteomes" id="UP000440004"/>
    </source>
</evidence>
<dbReference type="PROSITE" id="PS50109">
    <property type="entry name" value="HIS_KIN"/>
    <property type="match status" value="1"/>
</dbReference>
<dbReference type="GO" id="GO:0006935">
    <property type="term" value="P:chemotaxis"/>
    <property type="evidence" value="ECO:0007669"/>
    <property type="project" value="UniProtKB-KW"/>
</dbReference>
<keyword evidence="6" id="KW-0808">Transferase</keyword>
<dbReference type="Gene3D" id="2.30.30.40">
    <property type="entry name" value="SH3 Domains"/>
    <property type="match status" value="1"/>
</dbReference>
<dbReference type="Pfam" id="PF07194">
    <property type="entry name" value="P2"/>
    <property type="match status" value="1"/>
</dbReference>
<dbReference type="GO" id="GO:0000155">
    <property type="term" value="F:phosphorelay sensor kinase activity"/>
    <property type="evidence" value="ECO:0007669"/>
    <property type="project" value="InterPro"/>
</dbReference>
<evidence type="ECO:0000259" key="15">
    <source>
        <dbReference type="PROSITE" id="PS50894"/>
    </source>
</evidence>
<dbReference type="RefSeq" id="WP_152801557.1">
    <property type="nucleotide sequence ID" value="NZ_WHNX01000004.1"/>
</dbReference>
<dbReference type="GO" id="GO:0005524">
    <property type="term" value="F:ATP binding"/>
    <property type="evidence" value="ECO:0007669"/>
    <property type="project" value="UniProtKB-KW"/>
</dbReference>
<keyword evidence="4" id="KW-0145">Chemotaxis</keyword>
<dbReference type="SMART" id="SM00073">
    <property type="entry name" value="HPT"/>
    <property type="match status" value="1"/>
</dbReference>
<dbReference type="InterPro" id="IPR004105">
    <property type="entry name" value="CheA-like_dim"/>
</dbReference>
<evidence type="ECO:0000256" key="6">
    <source>
        <dbReference type="ARBA" id="ARBA00022679"/>
    </source>
</evidence>
<proteinExistence type="predicted"/>
<organism evidence="16 17">
    <name type="scientific">Alkalibaculum sporogenes</name>
    <dbReference type="NCBI Taxonomy" id="2655001"/>
    <lineage>
        <taxon>Bacteria</taxon>
        <taxon>Bacillati</taxon>
        <taxon>Bacillota</taxon>
        <taxon>Clostridia</taxon>
        <taxon>Eubacteriales</taxon>
        <taxon>Eubacteriaceae</taxon>
        <taxon>Alkalibaculum</taxon>
    </lineage>
</organism>
<evidence type="ECO:0000256" key="11">
    <source>
        <dbReference type="PROSITE-ProRule" id="PRU00110"/>
    </source>
</evidence>
<dbReference type="SUPFAM" id="SSF55052">
    <property type="entry name" value="CheY-binding domain of CheA"/>
    <property type="match status" value="1"/>
</dbReference>
<evidence type="ECO:0000313" key="16">
    <source>
        <dbReference type="EMBL" id="MPW24759.1"/>
    </source>
</evidence>
<dbReference type="Gene3D" id="1.10.287.560">
    <property type="entry name" value="Histidine kinase CheA-like, homodimeric domain"/>
    <property type="match status" value="1"/>
</dbReference>
<evidence type="ECO:0000256" key="7">
    <source>
        <dbReference type="ARBA" id="ARBA00022741"/>
    </source>
</evidence>
<dbReference type="PRINTS" id="PR00344">
    <property type="entry name" value="BCTRLSENSOR"/>
</dbReference>
<keyword evidence="5 11" id="KW-0597">Phosphoprotein</keyword>
<dbReference type="PROSITE" id="PS50894">
    <property type="entry name" value="HPT"/>
    <property type="match status" value="1"/>
</dbReference>
<evidence type="ECO:0000256" key="8">
    <source>
        <dbReference type="ARBA" id="ARBA00022777"/>
    </source>
</evidence>
<comment type="caution">
    <text evidence="16">The sequence shown here is derived from an EMBL/GenBank/DDBJ whole genome shotgun (WGS) entry which is preliminary data.</text>
</comment>
<feature type="domain" description="CheW-like" evidence="14">
    <location>
        <begin position="543"/>
        <end position="674"/>
    </location>
</feature>
<sequence>MDDTSKYRDLFFEETDEYLQTLNDCLLQLERNPQEKSILDEIFRAAHTLKGMAATMGYKTMTELTHSMENVLELFRSGVSSINTDIISLIFSCLDKLSEIVEDLRIEKEVEYNIQDLLKKLDNVVNGNSNSVVVEKEITFSVSNDEISDTDSRVIRSANEKSYNAFNLAIRLSKTCLLKGARSYLVVNKLEQQGDILQSDPSAEKLEEGDFDDVFKLIYLTKLQEEDVKEIIEDIAEIEAVIIEKVEQDEIAITEALVEEVVQGKEEVSSPSELSQNKANKKEGSKKEEKGNVHQINQSIRVDLTRLDSFMNLVSELVIYRTRLEDLSNQYKTTEINEPLEHVARITSELQDLVLKIRMQPVNVVFNRFPRMIRDLSQELDKEIELIIEGEETELDRTVVSELGEPLVHLMRNAADHGIESAGERLAFGKSKVGKIKLSAYQEGNKVVINVSDDGKGINPEVIRESANRKGINTRGLGERDLVQLIFNQGFSTVKNVTNVSGRGVGMDVVKQKISSLGGSIEVNSEVDKGTTFVIKLPLTLSIIQALMVTVGQETFALPLGIIEKVVKVQQEEIIKSHSNEVYMYREKAIPVIRVNEKLCVESTRDNMHIILILLGEQHYGLLVDDLIGQQEIVIKKLSGVLSDMREYLGATILGNGDITLILDVGNLCNEGAGGKLE</sequence>
<feature type="modified residue" description="Phosphohistidine" evidence="11">
    <location>
        <position position="47"/>
    </location>
</feature>
<dbReference type="Pfam" id="PF01584">
    <property type="entry name" value="CheW"/>
    <property type="match status" value="1"/>
</dbReference>
<evidence type="ECO:0000259" key="13">
    <source>
        <dbReference type="PROSITE" id="PS50109"/>
    </source>
</evidence>
<dbReference type="InterPro" id="IPR036890">
    <property type="entry name" value="HATPase_C_sf"/>
</dbReference>
<evidence type="ECO:0000256" key="4">
    <source>
        <dbReference type="ARBA" id="ARBA00022500"/>
    </source>
</evidence>
<dbReference type="InterPro" id="IPR051315">
    <property type="entry name" value="Bact_Chemotaxis_CheA"/>
</dbReference>
<dbReference type="SUPFAM" id="SSF47226">
    <property type="entry name" value="Histidine-containing phosphotransfer domain, HPT domain"/>
    <property type="match status" value="1"/>
</dbReference>
<dbReference type="GO" id="GO:0005737">
    <property type="term" value="C:cytoplasm"/>
    <property type="evidence" value="ECO:0007669"/>
    <property type="project" value="InterPro"/>
</dbReference>
<keyword evidence="8" id="KW-0418">Kinase</keyword>
<dbReference type="SMART" id="SM00387">
    <property type="entry name" value="HATPase_c"/>
    <property type="match status" value="1"/>
</dbReference>
<dbReference type="CDD" id="cd00088">
    <property type="entry name" value="HPT"/>
    <property type="match status" value="1"/>
</dbReference>
<dbReference type="SMART" id="SM01231">
    <property type="entry name" value="H-kinase_dim"/>
    <property type="match status" value="1"/>
</dbReference>
<evidence type="ECO:0000256" key="10">
    <source>
        <dbReference type="ARBA" id="ARBA00023012"/>
    </source>
</evidence>
<feature type="domain" description="Histidine kinase" evidence="13">
    <location>
        <begin position="295"/>
        <end position="541"/>
    </location>
</feature>
<dbReference type="Gene3D" id="1.20.120.160">
    <property type="entry name" value="HPT domain"/>
    <property type="match status" value="1"/>
</dbReference>
<dbReference type="InterPro" id="IPR037052">
    <property type="entry name" value="CheA-like_P2_sf"/>
</dbReference>
<gene>
    <name evidence="16" type="ORF">GC105_03010</name>
</gene>
<dbReference type="InterPro" id="IPR005467">
    <property type="entry name" value="His_kinase_dom"/>
</dbReference>
<dbReference type="PANTHER" id="PTHR43395:SF1">
    <property type="entry name" value="CHEMOTAXIS PROTEIN CHEA"/>
    <property type="match status" value="1"/>
</dbReference>
<keyword evidence="9" id="KW-0067">ATP-binding</keyword>
<dbReference type="PANTHER" id="PTHR43395">
    <property type="entry name" value="SENSOR HISTIDINE KINASE CHEA"/>
    <property type="match status" value="1"/>
</dbReference>
<dbReference type="InterPro" id="IPR004358">
    <property type="entry name" value="Sig_transdc_His_kin-like_C"/>
</dbReference>
<dbReference type="Pfam" id="PF01627">
    <property type="entry name" value="Hpt"/>
    <property type="match status" value="1"/>
</dbReference>
<feature type="region of interest" description="Disordered" evidence="12">
    <location>
        <begin position="268"/>
        <end position="292"/>
    </location>
</feature>
<reference evidence="16 17" key="1">
    <citation type="submission" date="2019-10" db="EMBL/GenBank/DDBJ databases">
        <title>Alkalibaculum tamaniensis sp.nov., a new alkaliphilic acetogen, isolated on methoxylated aromatics from a mud volcano.</title>
        <authorList>
            <person name="Khomyakova M.A."/>
            <person name="Merkel A.Y."/>
            <person name="Bonch-Osmolovskaya E.A."/>
            <person name="Slobodkin A.I."/>
        </authorList>
    </citation>
    <scope>NUCLEOTIDE SEQUENCE [LARGE SCALE GENOMIC DNA]</scope>
    <source>
        <strain evidence="16 17">M08DMB</strain>
    </source>
</reference>
<protein>
    <recommendedName>
        <fullName evidence="3">Chemotaxis protein CheA</fullName>
        <ecNumber evidence="2">2.7.13.3</ecNumber>
    </recommendedName>
</protein>
<dbReference type="AlphaFoldDB" id="A0A6A7K5K4"/>
<dbReference type="Pfam" id="PF02895">
    <property type="entry name" value="H-kinase_dim"/>
    <property type="match status" value="1"/>
</dbReference>
<evidence type="ECO:0000256" key="2">
    <source>
        <dbReference type="ARBA" id="ARBA00012438"/>
    </source>
</evidence>
<dbReference type="InterPro" id="IPR036641">
    <property type="entry name" value="HPT_dom_sf"/>
</dbReference>
<dbReference type="EC" id="2.7.13.3" evidence="2"/>
<evidence type="ECO:0000259" key="14">
    <source>
        <dbReference type="PROSITE" id="PS50851"/>
    </source>
</evidence>
<evidence type="ECO:0000256" key="5">
    <source>
        <dbReference type="ARBA" id="ARBA00022553"/>
    </source>
</evidence>
<dbReference type="SUPFAM" id="SSF55874">
    <property type="entry name" value="ATPase domain of HSP90 chaperone/DNA topoisomerase II/histidine kinase"/>
    <property type="match status" value="1"/>
</dbReference>
<dbReference type="InterPro" id="IPR036097">
    <property type="entry name" value="HisK_dim/P_sf"/>
</dbReference>
<dbReference type="InterPro" id="IPR035891">
    <property type="entry name" value="CheY-binding_CheA"/>
</dbReference>
<dbReference type="SUPFAM" id="SSF47384">
    <property type="entry name" value="Homodimeric domain of signal transducing histidine kinase"/>
    <property type="match status" value="1"/>
</dbReference>
<dbReference type="PROSITE" id="PS50851">
    <property type="entry name" value="CHEW"/>
    <property type="match status" value="1"/>
</dbReference>
<dbReference type="InterPro" id="IPR003594">
    <property type="entry name" value="HATPase_dom"/>
</dbReference>
<dbReference type="InterPro" id="IPR008207">
    <property type="entry name" value="Sig_transdc_His_kin_Hpt_dom"/>
</dbReference>
<dbReference type="InterPro" id="IPR037006">
    <property type="entry name" value="CheA-like_homodim_sf"/>
</dbReference>
<dbReference type="InterPro" id="IPR010808">
    <property type="entry name" value="CheA_P2-bd"/>
</dbReference>
<evidence type="ECO:0000256" key="1">
    <source>
        <dbReference type="ARBA" id="ARBA00000085"/>
    </source>
</evidence>
<evidence type="ECO:0000256" key="9">
    <source>
        <dbReference type="ARBA" id="ARBA00022840"/>
    </source>
</evidence>
<feature type="domain" description="HPt" evidence="15">
    <location>
        <begin position="1"/>
        <end position="104"/>
    </location>
</feature>
<dbReference type="InterPro" id="IPR002545">
    <property type="entry name" value="CheW-lke_dom"/>
</dbReference>
<accession>A0A6A7K5K4</accession>